<sequence>MIFQSLHKFADMMRKLLLQCFLVLIVTIQASVSYAQKIFSIQTDPRVEALSIFYTLATADTLETKPTPSTYYRDVKAYFRKYNDNPSLNWYRKLENWDGPDMASLGLFLSKAYPFKLVIKPDVNYVRNAPLDTFLFRFNTFYKNCQVAKFIKKHLPEYDRINKKAELYIRKSGILNSVDSFYRSNRNGEYIIYTDILCNHGSNAVSTKDKSFAGKIITKAGYIEDKSKKLTDDDPVNFEPALNVVAHECSHIYLKSFVTKYHDRLSKIKNNFLTTAKGKKMPDEQWENEIDELLVRTCVAKILAQKFGKESGEAEISNQAKHFKWANDLYLFMDKYTEHSDRYKSIEDFYPELVSFLENKTNS</sequence>
<gene>
    <name evidence="1" type="ORF">BCL90_1258</name>
</gene>
<evidence type="ECO:0000313" key="2">
    <source>
        <dbReference type="Proteomes" id="UP000273898"/>
    </source>
</evidence>
<accession>A0A497YK21</accession>
<reference evidence="1 2" key="1">
    <citation type="submission" date="2018-10" db="EMBL/GenBank/DDBJ databases">
        <title>Genomic Encyclopedia of Archaeal and Bacterial Type Strains, Phase II (KMG-II): from individual species to whole genera.</title>
        <authorList>
            <person name="Goeker M."/>
        </authorList>
    </citation>
    <scope>NUCLEOTIDE SEQUENCE [LARGE SCALE GENOMIC DNA]</scope>
    <source>
        <strain evidence="1 2">DSM 19624</strain>
    </source>
</reference>
<dbReference type="InterPro" id="IPR032560">
    <property type="entry name" value="DUF4932"/>
</dbReference>
<dbReference type="AlphaFoldDB" id="A0A497YK21"/>
<comment type="caution">
    <text evidence="1">The sequence shown here is derived from an EMBL/GenBank/DDBJ whole genome shotgun (WGS) entry which is preliminary data.</text>
</comment>
<protein>
    <submittedName>
        <fullName evidence="1">Uncharacterized protein DUF4932</fullName>
    </submittedName>
</protein>
<dbReference type="Pfam" id="PF16286">
    <property type="entry name" value="DUF4932"/>
    <property type="match status" value="1"/>
</dbReference>
<organism evidence="1 2">
    <name type="scientific">Pedobacter alluvionis</name>
    <dbReference type="NCBI Taxonomy" id="475253"/>
    <lineage>
        <taxon>Bacteria</taxon>
        <taxon>Pseudomonadati</taxon>
        <taxon>Bacteroidota</taxon>
        <taxon>Sphingobacteriia</taxon>
        <taxon>Sphingobacteriales</taxon>
        <taxon>Sphingobacteriaceae</taxon>
        <taxon>Pedobacter</taxon>
    </lineage>
</organism>
<name>A0A497YK21_9SPHI</name>
<proteinExistence type="predicted"/>
<evidence type="ECO:0000313" key="1">
    <source>
        <dbReference type="EMBL" id="RLJ80480.1"/>
    </source>
</evidence>
<dbReference type="Proteomes" id="UP000273898">
    <property type="component" value="Unassembled WGS sequence"/>
</dbReference>
<dbReference type="EMBL" id="RCCK01000010">
    <property type="protein sequence ID" value="RLJ80480.1"/>
    <property type="molecule type" value="Genomic_DNA"/>
</dbReference>